<proteinExistence type="predicted"/>
<reference evidence="2" key="1">
    <citation type="journal article" date="2023" name="Hortic. Res.">
        <title>A chromosome-level phased genome enabling allele-level studies in sweet orange: a case study on citrus Huanglongbing tolerance.</title>
        <authorList>
            <person name="Wu B."/>
            <person name="Yu Q."/>
            <person name="Deng Z."/>
            <person name="Duan Y."/>
            <person name="Luo F."/>
            <person name="Gmitter F. Jr."/>
        </authorList>
    </citation>
    <scope>NUCLEOTIDE SEQUENCE [LARGE SCALE GENOMIC DNA]</scope>
    <source>
        <strain evidence="2">cv. Valencia</strain>
    </source>
</reference>
<dbReference type="Proteomes" id="UP000829398">
    <property type="component" value="Chromosome 1"/>
</dbReference>
<comment type="caution">
    <text evidence="1">The sequence shown here is derived from an EMBL/GenBank/DDBJ whole genome shotgun (WGS) entry which is preliminary data.</text>
</comment>
<evidence type="ECO:0000313" key="1">
    <source>
        <dbReference type="EMBL" id="KAH9803682.1"/>
    </source>
</evidence>
<name>A0ACB8P0L7_CITSI</name>
<protein>
    <submittedName>
        <fullName evidence="1">Integrase catalytic domain-containing protein</fullName>
    </submittedName>
</protein>
<gene>
    <name evidence="1" type="ORF">KPL71_001874</name>
</gene>
<accession>A0ACB8P0L7</accession>
<evidence type="ECO:0000313" key="2">
    <source>
        <dbReference type="Proteomes" id="UP000829398"/>
    </source>
</evidence>
<organism evidence="1 2">
    <name type="scientific">Citrus sinensis</name>
    <name type="common">Sweet orange</name>
    <name type="synonym">Citrus aurantium var. sinensis</name>
    <dbReference type="NCBI Taxonomy" id="2711"/>
    <lineage>
        <taxon>Eukaryota</taxon>
        <taxon>Viridiplantae</taxon>
        <taxon>Streptophyta</taxon>
        <taxon>Embryophyta</taxon>
        <taxon>Tracheophyta</taxon>
        <taxon>Spermatophyta</taxon>
        <taxon>Magnoliopsida</taxon>
        <taxon>eudicotyledons</taxon>
        <taxon>Gunneridae</taxon>
        <taxon>Pentapetalae</taxon>
        <taxon>rosids</taxon>
        <taxon>malvids</taxon>
        <taxon>Sapindales</taxon>
        <taxon>Rutaceae</taxon>
        <taxon>Aurantioideae</taxon>
        <taxon>Citrus</taxon>
    </lineage>
</organism>
<dbReference type="EMBL" id="CM039170">
    <property type="protein sequence ID" value="KAH9803682.1"/>
    <property type="molecule type" value="Genomic_DNA"/>
</dbReference>
<sequence>MEQINVLEQQLREVFEMKDLRAAKKILGVEIIRDKKQGILYLTQQKCIRKVLEKFGMGSSKPVQTPLPAHFRLSSQQCPKTEEEMTEINMVPYSSVVGCLMYAMVLTRPDISYAVSVVSKYMANPGQEHWKVVIWVLRYLKGTSDYDADFAGDLDKKRSSTGYIFTLNGCTVNWKATLKNVVALSIIEAEYTAAAEAVKESIWLRGMVTELGFKQEQVLVHCDNHSAICLSKNQVHHERTKHIDIKLHFLRLEVSKGVVKLEKIHTDDNLVDFLTKAVPGAKFELCLNSTGICKI</sequence>
<keyword evidence="2" id="KW-1185">Reference proteome</keyword>